<gene>
    <name evidence="1" type="ORF">SAE02_15020</name>
</gene>
<name>A0A512DLJ7_9PROT</name>
<dbReference type="InterPro" id="IPR008775">
    <property type="entry name" value="Phytyl_CoA_dOase-like"/>
</dbReference>
<protein>
    <submittedName>
        <fullName evidence="1">SnoK</fullName>
    </submittedName>
</protein>
<dbReference type="AlphaFoldDB" id="A0A512DLJ7"/>
<dbReference type="GO" id="GO:0005506">
    <property type="term" value="F:iron ion binding"/>
    <property type="evidence" value="ECO:0007669"/>
    <property type="project" value="UniProtKB-ARBA"/>
</dbReference>
<dbReference type="EMBL" id="BJYZ01000006">
    <property type="protein sequence ID" value="GEO37354.1"/>
    <property type="molecule type" value="Genomic_DNA"/>
</dbReference>
<dbReference type="Pfam" id="PF05721">
    <property type="entry name" value="PhyH"/>
    <property type="match status" value="1"/>
</dbReference>
<organism evidence="1 2">
    <name type="scientific">Skermanella aerolata</name>
    <dbReference type="NCBI Taxonomy" id="393310"/>
    <lineage>
        <taxon>Bacteria</taxon>
        <taxon>Pseudomonadati</taxon>
        <taxon>Pseudomonadota</taxon>
        <taxon>Alphaproteobacteria</taxon>
        <taxon>Rhodospirillales</taxon>
        <taxon>Azospirillaceae</taxon>
        <taxon>Skermanella</taxon>
    </lineage>
</organism>
<comment type="caution">
    <text evidence="1">The sequence shown here is derived from an EMBL/GenBank/DDBJ whole genome shotgun (WGS) entry which is preliminary data.</text>
</comment>
<dbReference type="SUPFAM" id="SSF51197">
    <property type="entry name" value="Clavaminate synthase-like"/>
    <property type="match status" value="1"/>
</dbReference>
<reference evidence="1 2" key="1">
    <citation type="submission" date="2019-07" db="EMBL/GenBank/DDBJ databases">
        <title>Whole genome shotgun sequence of Skermanella aerolata NBRC 106429.</title>
        <authorList>
            <person name="Hosoyama A."/>
            <person name="Uohara A."/>
            <person name="Ohji S."/>
            <person name="Ichikawa N."/>
        </authorList>
    </citation>
    <scope>NUCLEOTIDE SEQUENCE [LARGE SCALE GENOMIC DNA]</scope>
    <source>
        <strain evidence="1 2">NBRC 106429</strain>
    </source>
</reference>
<dbReference type="Gene3D" id="2.60.120.620">
    <property type="entry name" value="q2cbj1_9rhob like domain"/>
    <property type="match status" value="1"/>
</dbReference>
<evidence type="ECO:0000313" key="2">
    <source>
        <dbReference type="Proteomes" id="UP000321523"/>
    </source>
</evidence>
<dbReference type="PANTHER" id="PTHR20883:SF46">
    <property type="entry name" value="PHYTANOYL-COA HYDROXYLASE"/>
    <property type="match status" value="1"/>
</dbReference>
<keyword evidence="2" id="KW-1185">Reference proteome</keyword>
<sequence>MPVLDSVLGKTLPFNIHWQLVKQTPHLTLSKQQAETFWEQGHLSIPEFIDPAEVDEIERIFRHLFDVRAGWKEGHFYDMAGSEQNGDFKLPQMLHLTKYAPELLRTSFWANADALARQLLGPTAHFSFDHGINKPVRPDSQTPWHQDQAFHRAGSRIENITVWLPLQEVSPDNGCLKFIPGSHLTGMLQHRNYQNDQRIEGLEAIDVDNDEAVFAPLPKGGVSIHHSRTLHAAGPNLSRGPRKVYSLVFAVEMDEVVVPVDYDWNSHKPTARLQRQQAFDSKLTSRVQRSIKKVLSTTLHSVVG</sequence>
<dbReference type="Proteomes" id="UP000321523">
    <property type="component" value="Unassembled WGS sequence"/>
</dbReference>
<proteinExistence type="predicted"/>
<dbReference type="GO" id="GO:0016706">
    <property type="term" value="F:2-oxoglutarate-dependent dioxygenase activity"/>
    <property type="evidence" value="ECO:0007669"/>
    <property type="project" value="UniProtKB-ARBA"/>
</dbReference>
<evidence type="ECO:0000313" key="1">
    <source>
        <dbReference type="EMBL" id="GEO37354.1"/>
    </source>
</evidence>
<accession>A0A512DLJ7</accession>
<dbReference type="PANTHER" id="PTHR20883">
    <property type="entry name" value="PHYTANOYL-COA DIOXYGENASE DOMAIN CONTAINING 1"/>
    <property type="match status" value="1"/>
</dbReference>